<gene>
    <name evidence="3" type="ORF">ACFSJT_10900</name>
</gene>
<dbReference type="InterPro" id="IPR032710">
    <property type="entry name" value="NTF2-like_dom_sf"/>
</dbReference>
<organism evidence="3 4">
    <name type="scientific">Aquimarina celericrescens</name>
    <dbReference type="NCBI Taxonomy" id="1964542"/>
    <lineage>
        <taxon>Bacteria</taxon>
        <taxon>Pseudomonadati</taxon>
        <taxon>Bacteroidota</taxon>
        <taxon>Flavobacteriia</taxon>
        <taxon>Flavobacteriales</taxon>
        <taxon>Flavobacteriaceae</taxon>
        <taxon>Aquimarina</taxon>
    </lineage>
</organism>
<feature type="domain" description="DUF4440" evidence="2">
    <location>
        <begin position="39"/>
        <end position="155"/>
    </location>
</feature>
<sequence>MISKINFKSIVLTFIFTLFSSHLINSQSNTDNQNLETTILKLDNEFWESYNTCDLDKFRTFFIEDFEFYHDKGGLTSGLSQMMKSVETGLCGTKNPRVRREVVEGSVHIYPLNNYGAIINGNHKFFVTEKGKKEVLTEIAKFTPVWQHKNDEWKMTRVLSYDHQHAPQNTNKKEASLTDNILMQYIGTYQAPDTGTVTVSKKDNLLEINAEKMQATIYPQSESLFFHKQSPLTFEFIKDVNNKVIKFIVRENGNIVEEAKKVK</sequence>
<dbReference type="Gene3D" id="3.10.450.50">
    <property type="match status" value="1"/>
</dbReference>
<dbReference type="Pfam" id="PF11954">
    <property type="entry name" value="DUF3471"/>
    <property type="match status" value="1"/>
</dbReference>
<feature type="domain" description="Peptidase S12 Pab87-related C-terminal" evidence="1">
    <location>
        <begin position="172"/>
        <end position="250"/>
    </location>
</feature>
<evidence type="ECO:0000313" key="3">
    <source>
        <dbReference type="EMBL" id="MFD2187297.1"/>
    </source>
</evidence>
<dbReference type="Proteomes" id="UP001597344">
    <property type="component" value="Unassembled WGS sequence"/>
</dbReference>
<evidence type="ECO:0000259" key="1">
    <source>
        <dbReference type="Pfam" id="PF11954"/>
    </source>
</evidence>
<dbReference type="SUPFAM" id="SSF54427">
    <property type="entry name" value="NTF2-like"/>
    <property type="match status" value="1"/>
</dbReference>
<protein>
    <submittedName>
        <fullName evidence="3">DUF4440 domain-containing protein</fullName>
    </submittedName>
</protein>
<dbReference type="EMBL" id="JBHUHY010000011">
    <property type="protein sequence ID" value="MFD2187297.1"/>
    <property type="molecule type" value="Genomic_DNA"/>
</dbReference>
<comment type="caution">
    <text evidence="3">The sequence shown here is derived from an EMBL/GenBank/DDBJ whole genome shotgun (WGS) entry which is preliminary data.</text>
</comment>
<name>A0ABW5AZ01_9FLAO</name>
<dbReference type="RefSeq" id="WP_378320290.1">
    <property type="nucleotide sequence ID" value="NZ_JBHUHY010000011.1"/>
</dbReference>
<dbReference type="InterPro" id="IPR027843">
    <property type="entry name" value="DUF4440"/>
</dbReference>
<evidence type="ECO:0000313" key="4">
    <source>
        <dbReference type="Proteomes" id="UP001597344"/>
    </source>
</evidence>
<dbReference type="InterPro" id="IPR021860">
    <property type="entry name" value="Peptidase_S12_Pab87-rel_C"/>
</dbReference>
<accession>A0ABW5AZ01</accession>
<evidence type="ECO:0000259" key="2">
    <source>
        <dbReference type="Pfam" id="PF14534"/>
    </source>
</evidence>
<reference evidence="4" key="1">
    <citation type="journal article" date="2019" name="Int. J. Syst. Evol. Microbiol.">
        <title>The Global Catalogue of Microorganisms (GCM) 10K type strain sequencing project: providing services to taxonomists for standard genome sequencing and annotation.</title>
        <authorList>
            <consortium name="The Broad Institute Genomics Platform"/>
            <consortium name="The Broad Institute Genome Sequencing Center for Infectious Disease"/>
            <person name="Wu L."/>
            <person name="Ma J."/>
        </authorList>
    </citation>
    <scope>NUCLEOTIDE SEQUENCE [LARGE SCALE GENOMIC DNA]</scope>
    <source>
        <strain evidence="4">DT92</strain>
    </source>
</reference>
<proteinExistence type="predicted"/>
<keyword evidence="4" id="KW-1185">Reference proteome</keyword>
<dbReference type="Pfam" id="PF14534">
    <property type="entry name" value="DUF4440"/>
    <property type="match status" value="1"/>
</dbReference>